<accession>A0A345HA20</accession>
<keyword evidence="2" id="KW-1185">Reference proteome</keyword>
<sequence>MKKTATLFTLILFNSCQWFGGEVPDKQELVDKRLEEINWAEVTSYPSIVECDIMTDKQQRKDCFFETMARLVQEKLDADTIAVLYPQLDTINVEVTIFADSHLEFKPQFENDSLSTTSVAIDSILKNRLVDFPSIEPAQKEGIPVTTQFILPVILNVE</sequence>
<protein>
    <recommendedName>
        <fullName evidence="3">TonB C-terminal domain-containing protein</fullName>
    </recommendedName>
</protein>
<evidence type="ECO:0008006" key="3">
    <source>
        <dbReference type="Google" id="ProtNLM"/>
    </source>
</evidence>
<reference evidence="1 2" key="1">
    <citation type="submission" date="2018-07" db="EMBL/GenBank/DDBJ databases">
        <title>Complete genome sequence of Flavobacterium arcticum type strain SM1502T.</title>
        <authorList>
            <person name="Li Y."/>
            <person name="Li D.-D."/>
        </authorList>
    </citation>
    <scope>NUCLEOTIDE SEQUENCE [LARGE SCALE GENOMIC DNA]</scope>
    <source>
        <strain evidence="1 2">SM1502</strain>
    </source>
</reference>
<name>A0A345HA20_9FLAO</name>
<evidence type="ECO:0000313" key="1">
    <source>
        <dbReference type="EMBL" id="AXG73430.1"/>
    </source>
</evidence>
<evidence type="ECO:0000313" key="2">
    <source>
        <dbReference type="Proteomes" id="UP000253951"/>
    </source>
</evidence>
<organism evidence="1 2">
    <name type="scientific">Flavobacterium arcticum</name>
    <dbReference type="NCBI Taxonomy" id="1784713"/>
    <lineage>
        <taxon>Bacteria</taxon>
        <taxon>Pseudomonadati</taxon>
        <taxon>Bacteroidota</taxon>
        <taxon>Flavobacteriia</taxon>
        <taxon>Flavobacteriales</taxon>
        <taxon>Flavobacteriaceae</taxon>
        <taxon>Flavobacterium</taxon>
    </lineage>
</organism>
<gene>
    <name evidence="1" type="ORF">DVK85_03955</name>
</gene>
<proteinExistence type="predicted"/>
<dbReference type="Proteomes" id="UP000253951">
    <property type="component" value="Chromosome"/>
</dbReference>
<dbReference type="KEGG" id="fat:DVK85_03955"/>
<dbReference type="EMBL" id="CP031188">
    <property type="protein sequence ID" value="AXG73430.1"/>
    <property type="molecule type" value="Genomic_DNA"/>
</dbReference>
<dbReference type="OrthoDB" id="1191002at2"/>
<dbReference type="RefSeq" id="WP_114677191.1">
    <property type="nucleotide sequence ID" value="NZ_CP031188.1"/>
</dbReference>
<dbReference type="AlphaFoldDB" id="A0A345HA20"/>